<evidence type="ECO:0000313" key="1">
    <source>
        <dbReference type="EMBL" id="SMB89125.1"/>
    </source>
</evidence>
<dbReference type="EMBL" id="FWWU01000009">
    <property type="protein sequence ID" value="SMB89125.1"/>
    <property type="molecule type" value="Genomic_DNA"/>
</dbReference>
<reference evidence="1 2" key="1">
    <citation type="submission" date="2017-04" db="EMBL/GenBank/DDBJ databases">
        <authorList>
            <person name="Afonso C.L."/>
            <person name="Miller P.J."/>
            <person name="Scott M.A."/>
            <person name="Spackman E."/>
            <person name="Goraichik I."/>
            <person name="Dimitrov K.M."/>
            <person name="Suarez D.L."/>
            <person name="Swayne D.E."/>
        </authorList>
    </citation>
    <scope>NUCLEOTIDE SEQUENCE [LARGE SCALE GENOMIC DNA]</scope>
    <source>
        <strain evidence="1 2">KR-140</strain>
    </source>
</reference>
<dbReference type="STRING" id="695939.SAMN00790413_00279"/>
<proteinExistence type="predicted"/>
<organism evidence="1 2">
    <name type="scientific">Deinococcus hopiensis KR-140</name>
    <dbReference type="NCBI Taxonomy" id="695939"/>
    <lineage>
        <taxon>Bacteria</taxon>
        <taxon>Thermotogati</taxon>
        <taxon>Deinococcota</taxon>
        <taxon>Deinococci</taxon>
        <taxon>Deinococcales</taxon>
        <taxon>Deinococcaceae</taxon>
        <taxon>Deinococcus</taxon>
    </lineage>
</organism>
<dbReference type="Proteomes" id="UP000192582">
    <property type="component" value="Unassembled WGS sequence"/>
</dbReference>
<accession>A0A1W1V748</accession>
<sequence>MKANAFSIKANVYTDGAHVKLAFERTFAFSRPMNQTEQEAVVARVALVTTRLREELAAEIARLLEGPQ</sequence>
<dbReference type="RefSeq" id="WP_084047979.1">
    <property type="nucleotide sequence ID" value="NZ_FWWU01000009.1"/>
</dbReference>
<keyword evidence="2" id="KW-1185">Reference proteome</keyword>
<dbReference type="AlphaFoldDB" id="A0A1W1V748"/>
<name>A0A1W1V748_9DEIO</name>
<evidence type="ECO:0000313" key="2">
    <source>
        <dbReference type="Proteomes" id="UP000192582"/>
    </source>
</evidence>
<protein>
    <submittedName>
        <fullName evidence="1">Uncharacterized protein</fullName>
    </submittedName>
</protein>
<gene>
    <name evidence="1" type="ORF">SAMN00790413_00279</name>
</gene>